<dbReference type="RefSeq" id="WP_009538828.1">
    <property type="nucleotide sequence ID" value="NZ_ANHY01000003.1"/>
</dbReference>
<organism evidence="2 3">
    <name type="scientific">Caenispirillum salinarum AK4</name>
    <dbReference type="NCBI Taxonomy" id="1238182"/>
    <lineage>
        <taxon>Bacteria</taxon>
        <taxon>Pseudomonadati</taxon>
        <taxon>Pseudomonadota</taxon>
        <taxon>Alphaproteobacteria</taxon>
        <taxon>Rhodospirillales</taxon>
        <taxon>Novispirillaceae</taxon>
        <taxon>Caenispirillum</taxon>
    </lineage>
</organism>
<dbReference type="InterPro" id="IPR000120">
    <property type="entry name" value="Amidase"/>
</dbReference>
<dbReference type="PANTHER" id="PTHR11895:SF76">
    <property type="entry name" value="INDOLEACETAMIDE HYDROLASE"/>
    <property type="match status" value="1"/>
</dbReference>
<feature type="domain" description="Amidase" evidence="1">
    <location>
        <begin position="26"/>
        <end position="450"/>
    </location>
</feature>
<protein>
    <submittedName>
        <fullName evidence="2">Amidase</fullName>
    </submittedName>
</protein>
<dbReference type="PANTHER" id="PTHR11895">
    <property type="entry name" value="TRANSAMIDASE"/>
    <property type="match status" value="1"/>
</dbReference>
<comment type="caution">
    <text evidence="2">The sequence shown here is derived from an EMBL/GenBank/DDBJ whole genome shotgun (WGS) entry which is preliminary data.</text>
</comment>
<evidence type="ECO:0000259" key="1">
    <source>
        <dbReference type="Pfam" id="PF01425"/>
    </source>
</evidence>
<dbReference type="eggNOG" id="COG0154">
    <property type="taxonomic scope" value="Bacteria"/>
</dbReference>
<dbReference type="AlphaFoldDB" id="K9H230"/>
<dbReference type="Proteomes" id="UP000009881">
    <property type="component" value="Unassembled WGS sequence"/>
</dbReference>
<dbReference type="EMBL" id="ANHY01000003">
    <property type="protein sequence ID" value="EKV32340.1"/>
    <property type="molecule type" value="Genomic_DNA"/>
</dbReference>
<name>K9H230_9PROT</name>
<dbReference type="PATRIC" id="fig|1238182.3.peg.379"/>
<dbReference type="PROSITE" id="PS00571">
    <property type="entry name" value="AMIDASES"/>
    <property type="match status" value="1"/>
</dbReference>
<evidence type="ECO:0000313" key="2">
    <source>
        <dbReference type="EMBL" id="EKV32340.1"/>
    </source>
</evidence>
<keyword evidence="3" id="KW-1185">Reference proteome</keyword>
<dbReference type="OrthoDB" id="7245165at2"/>
<evidence type="ECO:0000313" key="3">
    <source>
        <dbReference type="Proteomes" id="UP000009881"/>
    </source>
</evidence>
<gene>
    <name evidence="2" type="ORF">C882_2419</name>
</gene>
<dbReference type="GO" id="GO:0003824">
    <property type="term" value="F:catalytic activity"/>
    <property type="evidence" value="ECO:0007669"/>
    <property type="project" value="InterPro"/>
</dbReference>
<dbReference type="Gene3D" id="3.90.1300.10">
    <property type="entry name" value="Amidase signature (AS) domain"/>
    <property type="match status" value="1"/>
</dbReference>
<reference evidence="2 3" key="1">
    <citation type="journal article" date="2013" name="Genome Announc.">
        <title>Draft Genome Sequence of an Alphaproteobacterium, Caenispirillum salinarum AK4(T), Isolated from a Solar Saltern.</title>
        <authorList>
            <person name="Khatri I."/>
            <person name="Singh A."/>
            <person name="Korpole S."/>
            <person name="Pinnaka A.K."/>
            <person name="Subramanian S."/>
        </authorList>
    </citation>
    <scope>NUCLEOTIDE SEQUENCE [LARGE SCALE GENOMIC DNA]</scope>
    <source>
        <strain evidence="2 3">AK4</strain>
    </source>
</reference>
<dbReference type="STRING" id="1238182.C882_2419"/>
<accession>K9H230</accession>
<dbReference type="Pfam" id="PF01425">
    <property type="entry name" value="Amidase"/>
    <property type="match status" value="1"/>
</dbReference>
<sequence>MSDDLIRLTAVEAVRLLRAGKVSPLDLVEAALARIAAVDPVVNALPTLCPDRARAAARRAMEGRGDVTAPGWLAGLPLVVKDLTDVKGVRTTYGSTLFAETVPTRTDACVEALEARDGVVLGKSNTPEWGAGANTFNDVFGVTRNPWNTALTCGGSSGGSAVALATGMAWLATGSDLGGSLRTPASFCGIVGLRPSPGRVPRGPAREPWGTLWVEGPMARTVADVALMLDAFARPDVRDPIALEPPAAPFLASAERPSLPRRVAWSPDLGLGPVDPEVADICARAVRRYEDAGAVVEEVRLDLSAAREAFQTLRAASFATTMGPLLDHKRDQLKPEVVWNIEKGRALTMADIARAERLRAKVFEKVAGVLADFDLLACPTAIVPPFPVEQRWVEEVNGVRFDNYVDWLAITFAITLTSCPALSLPAGRTAAGLPVGVQLVGRPRGEAALLGQAALLEGVLGERGRVPVEPVGG</sequence>
<proteinExistence type="predicted"/>
<dbReference type="InterPro" id="IPR020556">
    <property type="entry name" value="Amidase_CS"/>
</dbReference>
<dbReference type="InterPro" id="IPR036928">
    <property type="entry name" value="AS_sf"/>
</dbReference>
<dbReference type="InterPro" id="IPR023631">
    <property type="entry name" value="Amidase_dom"/>
</dbReference>
<dbReference type="SUPFAM" id="SSF75304">
    <property type="entry name" value="Amidase signature (AS) enzymes"/>
    <property type="match status" value="1"/>
</dbReference>